<accession>A0A8H3GAG6</accession>
<evidence type="ECO:0000313" key="5">
    <source>
        <dbReference type="EMBL" id="CAE6442282.1"/>
    </source>
</evidence>
<dbReference type="Pfam" id="PF00400">
    <property type="entry name" value="WD40"/>
    <property type="match status" value="7"/>
</dbReference>
<evidence type="ECO:0000313" key="6">
    <source>
        <dbReference type="Proteomes" id="UP000663841"/>
    </source>
</evidence>
<evidence type="ECO:0000256" key="3">
    <source>
        <dbReference type="PROSITE-ProRule" id="PRU00221"/>
    </source>
</evidence>
<dbReference type="InterPro" id="IPR020472">
    <property type="entry name" value="WD40_PAC1"/>
</dbReference>
<feature type="repeat" description="WD" evidence="3">
    <location>
        <begin position="269"/>
        <end position="302"/>
    </location>
</feature>
<keyword evidence="1 3" id="KW-0853">WD repeat</keyword>
<evidence type="ECO:0000256" key="2">
    <source>
        <dbReference type="ARBA" id="ARBA00022737"/>
    </source>
</evidence>
<dbReference type="GO" id="GO:0005524">
    <property type="term" value="F:ATP binding"/>
    <property type="evidence" value="ECO:0007669"/>
    <property type="project" value="InterPro"/>
</dbReference>
<evidence type="ECO:0000259" key="4">
    <source>
        <dbReference type="PROSITE" id="PS50011"/>
    </source>
</evidence>
<reference evidence="5" key="1">
    <citation type="submission" date="2021-01" db="EMBL/GenBank/DDBJ databases">
        <authorList>
            <person name="Kaushik A."/>
        </authorList>
    </citation>
    <scope>NUCLEOTIDE SEQUENCE</scope>
    <source>
        <strain evidence="5">AG3-T5</strain>
    </source>
</reference>
<gene>
    <name evidence="5" type="ORF">RDB_LOCUS101277</name>
</gene>
<feature type="non-terminal residue" evidence="5">
    <location>
        <position position="1"/>
    </location>
</feature>
<dbReference type="InterPro" id="IPR000719">
    <property type="entry name" value="Prot_kinase_dom"/>
</dbReference>
<dbReference type="SMART" id="SM00320">
    <property type="entry name" value="WD40"/>
    <property type="match status" value="7"/>
</dbReference>
<dbReference type="SUPFAM" id="SSF56112">
    <property type="entry name" value="Protein kinase-like (PK-like)"/>
    <property type="match status" value="1"/>
</dbReference>
<dbReference type="GO" id="GO:1990234">
    <property type="term" value="C:transferase complex"/>
    <property type="evidence" value="ECO:0007669"/>
    <property type="project" value="UniProtKB-ARBA"/>
</dbReference>
<feature type="domain" description="Protein kinase" evidence="4">
    <location>
        <begin position="347"/>
        <end position="559"/>
    </location>
</feature>
<dbReference type="Gene3D" id="2.130.10.10">
    <property type="entry name" value="YVTN repeat-like/Quinoprotein amine dehydrogenase"/>
    <property type="match status" value="2"/>
</dbReference>
<dbReference type="Proteomes" id="UP000663841">
    <property type="component" value="Unassembled WGS sequence"/>
</dbReference>
<dbReference type="SUPFAM" id="SSF50998">
    <property type="entry name" value="Quinoprotein alcohol dehydrogenase-like"/>
    <property type="match status" value="1"/>
</dbReference>
<dbReference type="PROSITE" id="PS50294">
    <property type="entry name" value="WD_REPEATS_REGION"/>
    <property type="match status" value="6"/>
</dbReference>
<protein>
    <recommendedName>
        <fullName evidence="4">Protein kinase domain-containing protein</fullName>
    </recommendedName>
</protein>
<name>A0A8H3GAG6_9AGAM</name>
<dbReference type="PANTHER" id="PTHR22847:SF637">
    <property type="entry name" value="WD REPEAT DOMAIN 5B"/>
    <property type="match status" value="1"/>
</dbReference>
<dbReference type="InterPro" id="IPR019775">
    <property type="entry name" value="WD40_repeat_CS"/>
</dbReference>
<feature type="repeat" description="WD" evidence="3">
    <location>
        <begin position="184"/>
        <end position="225"/>
    </location>
</feature>
<feature type="repeat" description="WD" evidence="3">
    <location>
        <begin position="4"/>
        <end position="36"/>
    </location>
</feature>
<dbReference type="InterPro" id="IPR001245">
    <property type="entry name" value="Ser-Thr/Tyr_kinase_cat_dom"/>
</dbReference>
<sequence>MIVYEGHAWSVTSVAFSPDGKSIVSGSDDKTVRMWDAHSPSPIGGPLTGHTLWVYSVSHAPLGNIIASGSDDNTIRLWDVNTRRQLGEPLVGGHSVFSVAFSPDAKIIASGCGRRLFGSARSPNSVELWDVRNRRATLAPFEGHTNWVRSVRFSPDGTRVVSGSSDGTARVWNVERGKTIIGPFQGHTHWVRSTAFSPDGSQIVSCSDDGTLRLWDTRTGEMINKPYEGHTGAVISVDFSPGGTYIVSGGGEKTVRLWDIRTGRQVRSFEEHTNVVYSVAFSPCGQYIASGSADHKVIVRNILGEDSDSACPLGPQSITHQMSTRQIFDCLIGTGCIDLSLQMDTRQETAMIVSGGGFGDIWMGKLYNGGKVAIKAWRTNILGQCSYKTMKRAARELFFWSRMKHVNIHRLQGVIMFREQYLGMVSEWMENGNLHEYLRKYPDANRYSLCVQVALGLEYMHSRSTAPELILEEVLRGTPKSDVYALGMTMLEIFTGDVPYPHCRTDIGVIRAVERGALPACPMEQFGDEQKGNMMWQLLLQCWTRDSGDRPSSGQVVNT</sequence>
<evidence type="ECO:0000256" key="1">
    <source>
        <dbReference type="ARBA" id="ARBA00022574"/>
    </source>
</evidence>
<dbReference type="InterPro" id="IPR015943">
    <property type="entry name" value="WD40/YVTN_repeat-like_dom_sf"/>
</dbReference>
<dbReference type="PROSITE" id="PS00678">
    <property type="entry name" value="WD_REPEATS_1"/>
    <property type="match status" value="3"/>
</dbReference>
<dbReference type="Gene3D" id="1.10.510.10">
    <property type="entry name" value="Transferase(Phosphotransferase) domain 1"/>
    <property type="match status" value="2"/>
</dbReference>
<proteinExistence type="predicted"/>
<dbReference type="GO" id="GO:0004672">
    <property type="term" value="F:protein kinase activity"/>
    <property type="evidence" value="ECO:0007669"/>
    <property type="project" value="InterPro"/>
</dbReference>
<dbReference type="CDD" id="cd00200">
    <property type="entry name" value="WD40"/>
    <property type="match status" value="1"/>
</dbReference>
<dbReference type="PRINTS" id="PR00320">
    <property type="entry name" value="GPROTEINBRPT"/>
</dbReference>
<feature type="repeat" description="WD" evidence="3">
    <location>
        <begin position="47"/>
        <end position="88"/>
    </location>
</feature>
<keyword evidence="2" id="KW-0677">Repeat</keyword>
<feature type="repeat" description="WD" evidence="3">
    <location>
        <begin position="141"/>
        <end position="182"/>
    </location>
</feature>
<dbReference type="InterPro" id="IPR001680">
    <property type="entry name" value="WD40_rpt"/>
</dbReference>
<dbReference type="Pfam" id="PF07714">
    <property type="entry name" value="PK_Tyr_Ser-Thr"/>
    <property type="match status" value="2"/>
</dbReference>
<dbReference type="InterPro" id="IPR011009">
    <property type="entry name" value="Kinase-like_dom_sf"/>
</dbReference>
<dbReference type="EMBL" id="CAJMWW010000095">
    <property type="protein sequence ID" value="CAE6442282.1"/>
    <property type="molecule type" value="Genomic_DNA"/>
</dbReference>
<feature type="repeat" description="WD" evidence="3">
    <location>
        <begin position="227"/>
        <end position="268"/>
    </location>
</feature>
<dbReference type="InterPro" id="IPR011047">
    <property type="entry name" value="Quinoprotein_ADH-like_sf"/>
</dbReference>
<organism evidence="5 6">
    <name type="scientific">Rhizoctonia solani</name>
    <dbReference type="NCBI Taxonomy" id="456999"/>
    <lineage>
        <taxon>Eukaryota</taxon>
        <taxon>Fungi</taxon>
        <taxon>Dikarya</taxon>
        <taxon>Basidiomycota</taxon>
        <taxon>Agaricomycotina</taxon>
        <taxon>Agaricomycetes</taxon>
        <taxon>Cantharellales</taxon>
        <taxon>Ceratobasidiaceae</taxon>
        <taxon>Rhizoctonia</taxon>
    </lineage>
</organism>
<dbReference type="PROSITE" id="PS50082">
    <property type="entry name" value="WD_REPEATS_2"/>
    <property type="match status" value="6"/>
</dbReference>
<comment type="caution">
    <text evidence="5">The sequence shown here is derived from an EMBL/GenBank/DDBJ whole genome shotgun (WGS) entry which is preliminary data.</text>
</comment>
<dbReference type="PROSITE" id="PS50011">
    <property type="entry name" value="PROTEIN_KINASE_DOM"/>
    <property type="match status" value="1"/>
</dbReference>
<dbReference type="AlphaFoldDB" id="A0A8H3GAG6"/>
<dbReference type="PANTHER" id="PTHR22847">
    <property type="entry name" value="WD40 REPEAT PROTEIN"/>
    <property type="match status" value="1"/>
</dbReference>